<gene>
    <name evidence="1" type="ORF">BZM27_53010</name>
</gene>
<sequence length="98" mass="11045">MSYIRFHPLVTQARWLFGPEFDSSEYASNVSLRTATEKIFAKRVDPSAFKNAKQRPDMLTLADATLSVVGTEIFDGTDGNLSRIRDVLLIELKKAIRP</sequence>
<proteinExistence type="predicted"/>
<protein>
    <submittedName>
        <fullName evidence="1">Uncharacterized protein</fullName>
    </submittedName>
</protein>
<accession>A0A4R0X5Z1</accession>
<reference evidence="1 2" key="1">
    <citation type="submission" date="2017-02" db="EMBL/GenBank/DDBJ databases">
        <title>Paraburkholderia sophoroidis sp. nov. and Paraburkholderia steynii sp. nov. rhizobial symbionts of the fynbos legume Hypocalyptus sophoroides.</title>
        <authorList>
            <person name="Steenkamp E.T."/>
            <person name="Beukes C.W."/>
            <person name="Van Zyl E."/>
            <person name="Avontuur J."/>
            <person name="Chan W.Y."/>
            <person name="Hassen A."/>
            <person name="Palmer M."/>
            <person name="Mthombeni L."/>
            <person name="Phalane F."/>
            <person name="Sereme K."/>
            <person name="Venter S.N."/>
        </authorList>
    </citation>
    <scope>NUCLEOTIDE SEQUENCE [LARGE SCALE GENOMIC DNA]</scope>
    <source>
        <strain evidence="1 2">HC1.1ba</strain>
    </source>
</reference>
<evidence type="ECO:0000313" key="1">
    <source>
        <dbReference type="EMBL" id="TCG02820.1"/>
    </source>
</evidence>
<organism evidence="1 2">
    <name type="scientific">Paraburkholderia steynii</name>
    <dbReference type="NCBI Taxonomy" id="1245441"/>
    <lineage>
        <taxon>Bacteria</taxon>
        <taxon>Pseudomonadati</taxon>
        <taxon>Pseudomonadota</taxon>
        <taxon>Betaproteobacteria</taxon>
        <taxon>Burkholderiales</taxon>
        <taxon>Burkholderiaceae</taxon>
        <taxon>Paraburkholderia</taxon>
    </lineage>
</organism>
<comment type="caution">
    <text evidence="1">The sequence shown here is derived from an EMBL/GenBank/DDBJ whole genome shotgun (WGS) entry which is preliminary data.</text>
</comment>
<dbReference type="AlphaFoldDB" id="A0A4R0X5Z1"/>
<evidence type="ECO:0000313" key="2">
    <source>
        <dbReference type="Proteomes" id="UP000294200"/>
    </source>
</evidence>
<keyword evidence="2" id="KW-1185">Reference proteome</keyword>
<name>A0A4R0X5Z1_9BURK</name>
<dbReference type="Proteomes" id="UP000294200">
    <property type="component" value="Unassembled WGS sequence"/>
</dbReference>
<dbReference type="EMBL" id="MWML01000714">
    <property type="protein sequence ID" value="TCG02820.1"/>
    <property type="molecule type" value="Genomic_DNA"/>
</dbReference>